<evidence type="ECO:0000313" key="5">
    <source>
        <dbReference type="Proteomes" id="UP000318080"/>
    </source>
</evidence>
<dbReference type="RefSeq" id="WP_066487603.1">
    <property type="nucleotide sequence ID" value="NZ_JADPQA010000008.1"/>
</dbReference>
<protein>
    <submittedName>
        <fullName evidence="4">Cell surface protein</fullName>
    </submittedName>
</protein>
<dbReference type="NCBIfam" id="TIGR03769">
    <property type="entry name" value="P_ac_wall_RPT"/>
    <property type="match status" value="2"/>
</dbReference>
<dbReference type="STRING" id="1686286.GCA_900092335_01620"/>
<evidence type="ECO:0000313" key="4">
    <source>
        <dbReference type="EMBL" id="TQE42473.1"/>
    </source>
</evidence>
<feature type="transmembrane region" description="Helical" evidence="2">
    <location>
        <begin position="544"/>
        <end position="568"/>
    </location>
</feature>
<gene>
    <name evidence="4" type="ORF">EJK80_12395</name>
</gene>
<name>A0A540R3Z7_9CORY</name>
<sequence length="573" mass="59284">MLVSSRTTRFLAVWATLLLCVVAGVPHALAAERFDTGHVDAFYVTAPGGDLTLGLKEDITGNDVEHSGDDVVLVVKESAWNSVTEGIPDIGGSSYFLPQDQDHSLLWPGWDTQPAGRAGFDNVDLVFEDVSGPGSVYVFRTSNFGDVEPVTGSGSIELTRGETINQPYGAHRHANWAFSKPGTYEMTVHAESKGKTSNSVTYTWEVGDSSGSDRDVDRDHGNDAKDDEDNTDTSTSHGSLKRTQTSTSAQPSRAAAPRSTQARAAAPRPAAPRPAESAPAPEAASESAACVAGLNPKIKDDTVSPPAWIDADGATFYISDTGKVDLPQDIGPVPQGPAWMIGSTQVAGVPWLGANTQHPTMREYTSGPVTWDITSFNGPGDVMVYTQGGLGTIVGDEWFRVVGGQAQGAVDIPENTHVHPNWLFSQPGNYSLTIRQTATTTAGETVSGEATLHFAVGGGQPSGALSSGHFDFGAEVNPDGGDCSTAPGSIGVAPTGGTTGSGDSHSVSGRSAGVSGGDAAVQQAGAESGTLRPGTKLAASSESYLAWGVGALGVGMLVLGLGVGLLAWTRYRA</sequence>
<organism evidence="4 5">
    <name type="scientific">Corynebacterium phoceense</name>
    <dbReference type="NCBI Taxonomy" id="1686286"/>
    <lineage>
        <taxon>Bacteria</taxon>
        <taxon>Bacillati</taxon>
        <taxon>Actinomycetota</taxon>
        <taxon>Actinomycetes</taxon>
        <taxon>Mycobacteriales</taxon>
        <taxon>Corynebacteriaceae</taxon>
        <taxon>Corynebacterium</taxon>
    </lineage>
</organism>
<comment type="caution">
    <text evidence="4">The sequence shown here is derived from an EMBL/GenBank/DDBJ whole genome shotgun (WGS) entry which is preliminary data.</text>
</comment>
<reference evidence="4 5" key="1">
    <citation type="submission" date="2019-06" db="EMBL/GenBank/DDBJ databases">
        <title>Draft genome of C. phoceense Strain 272.</title>
        <authorList>
            <person name="Pacheco L.G.C."/>
            <person name="Barberis C.M."/>
            <person name="Almuzara M.N."/>
            <person name="Traglia G.M."/>
            <person name="Santos C.S."/>
            <person name="Rocha D.J.P.G."/>
            <person name="Aguiar E.R.G.R."/>
            <person name="Vay C.A."/>
        </authorList>
    </citation>
    <scope>NUCLEOTIDE SEQUENCE [LARGE SCALE GENOMIC DNA]</scope>
    <source>
        <strain evidence="4 5">272</strain>
    </source>
</reference>
<keyword evidence="2" id="KW-1133">Transmembrane helix</keyword>
<dbReference type="AlphaFoldDB" id="A0A540R3Z7"/>
<proteinExistence type="predicted"/>
<feature type="signal peptide" evidence="3">
    <location>
        <begin position="1"/>
        <end position="30"/>
    </location>
</feature>
<dbReference type="NCBIfam" id="TIGR03773">
    <property type="entry name" value="anch_rpt_wall"/>
    <property type="match status" value="1"/>
</dbReference>
<dbReference type="NCBIfam" id="NF038134">
    <property type="entry name" value="choice_anch_M"/>
    <property type="match status" value="2"/>
</dbReference>
<dbReference type="EMBL" id="VHIR01000026">
    <property type="protein sequence ID" value="TQE42473.1"/>
    <property type="molecule type" value="Genomic_DNA"/>
</dbReference>
<evidence type="ECO:0000256" key="2">
    <source>
        <dbReference type="SAM" id="Phobius"/>
    </source>
</evidence>
<evidence type="ECO:0000256" key="1">
    <source>
        <dbReference type="SAM" id="MobiDB-lite"/>
    </source>
</evidence>
<keyword evidence="3" id="KW-0732">Signal</keyword>
<keyword evidence="2" id="KW-0472">Membrane</keyword>
<dbReference type="Proteomes" id="UP000318080">
    <property type="component" value="Unassembled WGS sequence"/>
</dbReference>
<feature type="compositionally biased region" description="Basic and acidic residues" evidence="1">
    <location>
        <begin position="211"/>
        <end position="224"/>
    </location>
</feature>
<feature type="compositionally biased region" description="Low complexity" evidence="1">
    <location>
        <begin position="242"/>
        <end position="284"/>
    </location>
</feature>
<dbReference type="InterPro" id="IPR022435">
    <property type="entry name" value="Surface-anchored_actinobac"/>
</dbReference>
<feature type="region of interest" description="Disordered" evidence="1">
    <location>
        <begin position="190"/>
        <end position="284"/>
    </location>
</feature>
<accession>A0A540R3Z7</accession>
<keyword evidence="5" id="KW-1185">Reference proteome</keyword>
<feature type="region of interest" description="Disordered" evidence="1">
    <location>
        <begin position="478"/>
        <end position="534"/>
    </location>
</feature>
<dbReference type="InterPro" id="IPR022395">
    <property type="entry name" value="CHP03773_ABC_transptr-like"/>
</dbReference>
<evidence type="ECO:0000256" key="3">
    <source>
        <dbReference type="SAM" id="SignalP"/>
    </source>
</evidence>
<feature type="chain" id="PRO_5021816905" evidence="3">
    <location>
        <begin position="31"/>
        <end position="573"/>
    </location>
</feature>
<feature type="compositionally biased region" description="Low complexity" evidence="1">
    <location>
        <begin position="501"/>
        <end position="526"/>
    </location>
</feature>
<keyword evidence="2" id="KW-0812">Transmembrane</keyword>